<evidence type="ECO:0000313" key="1">
    <source>
        <dbReference type="EMBL" id="ALP93527.1"/>
    </source>
</evidence>
<dbReference type="STRING" id="1297617.IB211_01134c"/>
<dbReference type="RefSeq" id="WP_143433257.1">
    <property type="nucleotide sequence ID" value="NZ_CALICV010000153.1"/>
</dbReference>
<dbReference type="Proteomes" id="UP000064844">
    <property type="component" value="Chromosome"/>
</dbReference>
<dbReference type="KEGG" id="ibu:IB211_01134c"/>
<sequence>MAKFIVECSSPEAEVLLKKRPDISAFVKRLRRLAEENPDATWLIMTGNRFQIKRKLLENIIDSLGCYPIAELY</sequence>
<accession>A0A0S2W2Z8</accession>
<name>A0A0S2W2Z8_9FIRM</name>
<dbReference type="EMBL" id="CP011307">
    <property type="protein sequence ID" value="ALP93527.1"/>
    <property type="molecule type" value="Genomic_DNA"/>
</dbReference>
<evidence type="ECO:0000313" key="2">
    <source>
        <dbReference type="Proteomes" id="UP000064844"/>
    </source>
</evidence>
<keyword evidence="2" id="KW-1185">Reference proteome</keyword>
<dbReference type="AlphaFoldDB" id="A0A0S2W2Z8"/>
<reference evidence="2" key="2">
    <citation type="submission" date="2015-04" db="EMBL/GenBank/DDBJ databases">
        <title>A butyrogenic pathway from the amino acid lysine in a human gut commensal.</title>
        <authorList>
            <person name="de Vos W.M."/>
            <person name="Bui N.T.P."/>
            <person name="Plugge C.M."/>
            <person name="Ritari J."/>
        </authorList>
    </citation>
    <scope>NUCLEOTIDE SEQUENCE [LARGE SCALE GENOMIC DNA]</scope>
    <source>
        <strain evidence="2">AF211</strain>
    </source>
</reference>
<organism evidence="1 2">
    <name type="scientific">Intestinimonas butyriciproducens</name>
    <dbReference type="NCBI Taxonomy" id="1297617"/>
    <lineage>
        <taxon>Bacteria</taxon>
        <taxon>Bacillati</taxon>
        <taxon>Bacillota</taxon>
        <taxon>Clostridia</taxon>
        <taxon>Eubacteriales</taxon>
        <taxon>Intestinimonas</taxon>
    </lineage>
</organism>
<protein>
    <submittedName>
        <fullName evidence="1">Uncharacterized protein</fullName>
    </submittedName>
</protein>
<dbReference type="PATRIC" id="fig|1297617.4.peg.1154"/>
<reference evidence="1 2" key="1">
    <citation type="journal article" date="2015" name="Nat. Commun.">
        <title>Production of butyrate from lysine and the Amadori product fructoselysine by a human gut commensal.</title>
        <authorList>
            <person name="Bui T.P."/>
            <person name="Ritari J."/>
            <person name="Boeren S."/>
            <person name="de Waard P."/>
            <person name="Plugge C.M."/>
            <person name="de Vos W.M."/>
        </authorList>
    </citation>
    <scope>NUCLEOTIDE SEQUENCE [LARGE SCALE GENOMIC DNA]</scope>
    <source>
        <strain evidence="1 2">AF211</strain>
    </source>
</reference>
<dbReference type="InterPro" id="IPR038148">
    <property type="entry name" value="Tn1545/Tn916_Xis"/>
</dbReference>
<proteinExistence type="predicted"/>
<gene>
    <name evidence="1" type="ORF">IB211_01134c</name>
</gene>
<dbReference type="Gene3D" id="3.90.105.50">
    <property type="match status" value="1"/>
</dbReference>